<reference evidence="1 2" key="2">
    <citation type="submission" date="2020-03" db="EMBL/GenBank/DDBJ databases">
        <authorList>
            <person name="Ichikawa N."/>
            <person name="Kimura A."/>
            <person name="Kitahashi Y."/>
            <person name="Uohara A."/>
        </authorList>
    </citation>
    <scope>NUCLEOTIDE SEQUENCE [LARGE SCALE GENOMIC DNA]</scope>
    <source>
        <strain evidence="1 2">NBRC 108639</strain>
    </source>
</reference>
<dbReference type="Proteomes" id="UP000482800">
    <property type="component" value="Unassembled WGS sequence"/>
</dbReference>
<protein>
    <submittedName>
        <fullName evidence="1">Oxidoreductase</fullName>
    </submittedName>
</protein>
<name>A0A6V8KB36_9ACTN</name>
<dbReference type="RefSeq" id="WP_173057115.1">
    <property type="nucleotide sequence ID" value="NZ_BAABGO010000001.1"/>
</dbReference>
<dbReference type="EMBL" id="BLPF01000001">
    <property type="protein sequence ID" value="GFJ79598.1"/>
    <property type="molecule type" value="Genomic_DNA"/>
</dbReference>
<gene>
    <name evidence="1" type="ORF">Phou_037780</name>
</gene>
<dbReference type="InterPro" id="IPR029475">
    <property type="entry name" value="DUF6807"/>
</dbReference>
<comment type="caution">
    <text evidence="1">The sequence shown here is derived from an EMBL/GenBank/DDBJ whole genome shotgun (WGS) entry which is preliminary data.</text>
</comment>
<accession>A0A6V8KB36</accession>
<reference evidence="1 2" key="1">
    <citation type="submission" date="2020-03" db="EMBL/GenBank/DDBJ databases">
        <title>Whole genome shotgun sequence of Phytohabitans houttuyneae NBRC 108639.</title>
        <authorList>
            <person name="Komaki H."/>
            <person name="Tamura T."/>
        </authorList>
    </citation>
    <scope>NUCLEOTIDE SEQUENCE [LARGE SCALE GENOMIC DNA]</scope>
    <source>
        <strain evidence="1 2">NBRC 108639</strain>
    </source>
</reference>
<sequence length="295" mass="31375">MAGPGVHPQALDGQPHGTATLRVRGHDVARYVWQPDLPLAMSPRPYLHPVRTLAGVTVTDAAPDSHRHQFGISIAAPDVGGHNFWGGRTFVAGHGPAWLDNHGVQHHERWLRHGGDELAHALRWADAHGAALLREQRTIACRPLTDIAWALAMHTRLTNLTGAPLPIRSPAAQGRPGAGYGGFFWRGAAADTAQVLSPAGSDVRSVHGGTAAWLAVTGVTSGDTWTVLFVPGDETTARDRWFVRARDYLGVGSSLAWDEPLVLGPDETIERSLVTVVVDGPLTPAAAAALARQAT</sequence>
<keyword evidence="2" id="KW-1185">Reference proteome</keyword>
<organism evidence="1 2">
    <name type="scientific">Phytohabitans houttuyneae</name>
    <dbReference type="NCBI Taxonomy" id="1076126"/>
    <lineage>
        <taxon>Bacteria</taxon>
        <taxon>Bacillati</taxon>
        <taxon>Actinomycetota</taxon>
        <taxon>Actinomycetes</taxon>
        <taxon>Micromonosporales</taxon>
        <taxon>Micromonosporaceae</taxon>
    </lineage>
</organism>
<evidence type="ECO:0000313" key="2">
    <source>
        <dbReference type="Proteomes" id="UP000482800"/>
    </source>
</evidence>
<dbReference type="AlphaFoldDB" id="A0A6V8KB36"/>
<proteinExistence type="predicted"/>
<dbReference type="Pfam" id="PF14100">
    <property type="entry name" value="DUF6807"/>
    <property type="match status" value="1"/>
</dbReference>
<evidence type="ECO:0000313" key="1">
    <source>
        <dbReference type="EMBL" id="GFJ79598.1"/>
    </source>
</evidence>